<sequence length="116" mass="12279">MSYTTSCHCGAISATVNGDLPASGMTCNCSMCRRKGTILHFVPASEATVDAPADKLGDYTFNKQTIHHHFCTECGCTPFALGTSPDGGEMVAVNLRCVPECDIDALEINRVDGASF</sequence>
<dbReference type="PANTHER" id="PTHR28620:SF1">
    <property type="entry name" value="CENP-V_GFA DOMAIN-CONTAINING PROTEIN"/>
    <property type="match status" value="1"/>
</dbReference>
<dbReference type="InterPro" id="IPR006913">
    <property type="entry name" value="CENP-V/GFA"/>
</dbReference>
<accession>A0A418NJ65</accession>
<organism evidence="5 6">
    <name type="scientific">Pelagerythrobacter aerophilus</name>
    <dbReference type="NCBI Taxonomy" id="2306995"/>
    <lineage>
        <taxon>Bacteria</taxon>
        <taxon>Pseudomonadati</taxon>
        <taxon>Pseudomonadota</taxon>
        <taxon>Alphaproteobacteria</taxon>
        <taxon>Sphingomonadales</taxon>
        <taxon>Erythrobacteraceae</taxon>
        <taxon>Pelagerythrobacter</taxon>
    </lineage>
</organism>
<keyword evidence="2" id="KW-0479">Metal-binding</keyword>
<feature type="domain" description="CENP-V/GFA" evidence="4">
    <location>
        <begin position="3"/>
        <end position="116"/>
    </location>
</feature>
<dbReference type="EMBL" id="QXFK01000014">
    <property type="protein sequence ID" value="RIV79239.1"/>
    <property type="molecule type" value="Genomic_DNA"/>
</dbReference>
<keyword evidence="3" id="KW-0862">Zinc</keyword>
<reference evidence="5 6" key="1">
    <citation type="submission" date="2018-08" db="EMBL/GenBank/DDBJ databases">
        <title>Altererythrobacter sp.Ery1 and Ery12, the genome sequencing of novel strains in genus Alterythrobacter.</title>
        <authorList>
            <person name="Cheng H."/>
            <person name="Wu Y.-H."/>
            <person name="Fang C."/>
            <person name="Xu X.-W."/>
        </authorList>
    </citation>
    <scope>NUCLEOTIDE SEQUENCE [LARGE SCALE GENOMIC DNA]</scope>
    <source>
        <strain evidence="5 6">Ery1</strain>
    </source>
</reference>
<dbReference type="RefSeq" id="WP_119512071.1">
    <property type="nucleotide sequence ID" value="NZ_QXFK01000014.1"/>
</dbReference>
<dbReference type="Pfam" id="PF04828">
    <property type="entry name" value="GFA"/>
    <property type="match status" value="1"/>
</dbReference>
<dbReference type="PANTHER" id="PTHR28620">
    <property type="entry name" value="CENTROMERE PROTEIN V"/>
    <property type="match status" value="1"/>
</dbReference>
<evidence type="ECO:0000256" key="2">
    <source>
        <dbReference type="ARBA" id="ARBA00022723"/>
    </source>
</evidence>
<protein>
    <submittedName>
        <fullName evidence="5">GFA family protein</fullName>
    </submittedName>
</protein>
<comment type="caution">
    <text evidence="5">The sequence shown here is derived from an EMBL/GenBank/DDBJ whole genome shotgun (WGS) entry which is preliminary data.</text>
</comment>
<name>A0A418NJ65_9SPHN</name>
<evidence type="ECO:0000259" key="4">
    <source>
        <dbReference type="PROSITE" id="PS51891"/>
    </source>
</evidence>
<dbReference type="GO" id="GO:0046872">
    <property type="term" value="F:metal ion binding"/>
    <property type="evidence" value="ECO:0007669"/>
    <property type="project" value="UniProtKB-KW"/>
</dbReference>
<dbReference type="Gene3D" id="2.170.150.70">
    <property type="match status" value="1"/>
</dbReference>
<dbReference type="Proteomes" id="UP000285092">
    <property type="component" value="Unassembled WGS sequence"/>
</dbReference>
<dbReference type="PROSITE" id="PS51891">
    <property type="entry name" value="CENP_V_GFA"/>
    <property type="match status" value="1"/>
</dbReference>
<dbReference type="InterPro" id="IPR011057">
    <property type="entry name" value="Mss4-like_sf"/>
</dbReference>
<dbReference type="OrthoDB" id="9805575at2"/>
<gene>
    <name evidence="5" type="ORF">D2V04_04340</name>
</gene>
<dbReference type="SUPFAM" id="SSF51316">
    <property type="entry name" value="Mss4-like"/>
    <property type="match status" value="1"/>
</dbReference>
<dbReference type="GO" id="GO:0016846">
    <property type="term" value="F:carbon-sulfur lyase activity"/>
    <property type="evidence" value="ECO:0007669"/>
    <property type="project" value="InterPro"/>
</dbReference>
<keyword evidence="6" id="KW-1185">Reference proteome</keyword>
<comment type="similarity">
    <text evidence="1">Belongs to the Gfa family.</text>
</comment>
<evidence type="ECO:0000256" key="3">
    <source>
        <dbReference type="ARBA" id="ARBA00022833"/>
    </source>
</evidence>
<dbReference type="InterPro" id="IPR052355">
    <property type="entry name" value="CENP-V-like"/>
</dbReference>
<evidence type="ECO:0000313" key="6">
    <source>
        <dbReference type="Proteomes" id="UP000285092"/>
    </source>
</evidence>
<dbReference type="AlphaFoldDB" id="A0A418NJ65"/>
<evidence type="ECO:0000256" key="1">
    <source>
        <dbReference type="ARBA" id="ARBA00005495"/>
    </source>
</evidence>
<evidence type="ECO:0000313" key="5">
    <source>
        <dbReference type="EMBL" id="RIV79239.1"/>
    </source>
</evidence>
<proteinExistence type="inferred from homology"/>